<dbReference type="InterPro" id="IPR000119">
    <property type="entry name" value="Hist_DNA-bd"/>
</dbReference>
<evidence type="ECO:0000256" key="1">
    <source>
        <dbReference type="ARBA" id="ARBA00010529"/>
    </source>
</evidence>
<dbReference type="GO" id="GO:0030527">
    <property type="term" value="F:structural constituent of chromatin"/>
    <property type="evidence" value="ECO:0007669"/>
    <property type="project" value="InterPro"/>
</dbReference>
<evidence type="ECO:0000256" key="3">
    <source>
        <dbReference type="RuleBase" id="RU003939"/>
    </source>
</evidence>
<dbReference type="PANTHER" id="PTHR33175">
    <property type="entry name" value="DNA-BINDING PROTEIN HU"/>
    <property type="match status" value="1"/>
</dbReference>
<organism evidence="4 5">
    <name type="scientific">Succinivibrio dextrinosolvens DSM 3072</name>
    <dbReference type="NCBI Taxonomy" id="1123324"/>
    <lineage>
        <taxon>Bacteria</taxon>
        <taxon>Pseudomonadati</taxon>
        <taxon>Pseudomonadota</taxon>
        <taxon>Gammaproteobacteria</taxon>
        <taxon>Aeromonadales</taxon>
        <taxon>Succinivibrionaceae</taxon>
        <taxon>Succinivibrio</taxon>
    </lineage>
</organism>
<keyword evidence="2" id="KW-0238">DNA-binding</keyword>
<evidence type="ECO:0000313" key="4">
    <source>
        <dbReference type="EMBL" id="SKA68897.1"/>
    </source>
</evidence>
<evidence type="ECO:0000256" key="2">
    <source>
        <dbReference type="ARBA" id="ARBA00023125"/>
    </source>
</evidence>
<name>A0A1T4VVC6_9GAMM</name>
<sequence length="94" mass="10896">MTRAELIEALAKKFPYQNPITVDNSVREIFEIMIETLSAGDRIEIRGFGSFEVRIHEPRVAHNPKTGEQVNLSRRRVVHFKPGVELRERVNILK</sequence>
<dbReference type="RefSeq" id="WP_031492121.1">
    <property type="nucleotide sequence ID" value="NZ_FUXX01000052.1"/>
</dbReference>
<reference evidence="5" key="1">
    <citation type="submission" date="2017-02" db="EMBL/GenBank/DDBJ databases">
        <authorList>
            <person name="Varghese N."/>
            <person name="Submissions S."/>
        </authorList>
    </citation>
    <scope>NUCLEOTIDE SEQUENCE [LARGE SCALE GENOMIC DNA]</scope>
    <source>
        <strain evidence="5">DSM 3072</strain>
    </source>
</reference>
<dbReference type="PRINTS" id="PR01727">
    <property type="entry name" value="DNABINDINGHU"/>
</dbReference>
<keyword evidence="5" id="KW-1185">Reference proteome</keyword>
<dbReference type="Gene3D" id="4.10.520.10">
    <property type="entry name" value="IHF-like DNA-binding proteins"/>
    <property type="match status" value="1"/>
</dbReference>
<accession>A0A1T4VVC6</accession>
<protein>
    <submittedName>
        <fullName evidence="4">Integration host factor subunit beta</fullName>
    </submittedName>
</protein>
<evidence type="ECO:0000313" key="5">
    <source>
        <dbReference type="Proteomes" id="UP000242432"/>
    </source>
</evidence>
<dbReference type="InterPro" id="IPR010992">
    <property type="entry name" value="IHF-like_DNA-bd_dom_sf"/>
</dbReference>
<dbReference type="PANTHER" id="PTHR33175:SF5">
    <property type="entry name" value="INTEGRATION HOST FACTOR SUBUNIT BETA"/>
    <property type="match status" value="1"/>
</dbReference>
<dbReference type="SUPFAM" id="SSF47729">
    <property type="entry name" value="IHF-like DNA-binding proteins"/>
    <property type="match status" value="1"/>
</dbReference>
<proteinExistence type="inferred from homology"/>
<comment type="similarity">
    <text evidence="1 3">Belongs to the bacterial histone-like protein family.</text>
</comment>
<dbReference type="EMBL" id="FUXX01000052">
    <property type="protein sequence ID" value="SKA68897.1"/>
    <property type="molecule type" value="Genomic_DNA"/>
</dbReference>
<gene>
    <name evidence="4" type="ORF">SAMN02745213_02122</name>
</gene>
<dbReference type="Pfam" id="PF00216">
    <property type="entry name" value="Bac_DNA_binding"/>
    <property type="match status" value="1"/>
</dbReference>
<dbReference type="GO" id="GO:0005829">
    <property type="term" value="C:cytosol"/>
    <property type="evidence" value="ECO:0007669"/>
    <property type="project" value="TreeGrafter"/>
</dbReference>
<dbReference type="AlphaFoldDB" id="A0A1T4VVC6"/>
<dbReference type="STRING" id="83771.SAMN02910357_02398"/>
<dbReference type="GO" id="GO:0003677">
    <property type="term" value="F:DNA binding"/>
    <property type="evidence" value="ECO:0007669"/>
    <property type="project" value="UniProtKB-KW"/>
</dbReference>
<dbReference type="CDD" id="cd13836">
    <property type="entry name" value="IHF_B"/>
    <property type="match status" value="1"/>
</dbReference>
<dbReference type="SMART" id="SM00411">
    <property type="entry name" value="BHL"/>
    <property type="match status" value="1"/>
</dbReference>
<dbReference type="Proteomes" id="UP000242432">
    <property type="component" value="Unassembled WGS sequence"/>
</dbReference>